<protein>
    <recommendedName>
        <fullName evidence="3">Iron-sulfur cluster biosynthesis family protein</fullName>
    </recommendedName>
</protein>
<keyword evidence="2" id="KW-1185">Reference proteome</keyword>
<gene>
    <name evidence="1" type="ORF">FH966_08140</name>
</gene>
<comment type="caution">
    <text evidence="1">The sequence shown here is derived from an EMBL/GenBank/DDBJ whole genome shotgun (WGS) entry which is preliminary data.</text>
</comment>
<accession>A0A549YIG2</accession>
<dbReference type="InterPro" id="IPR049744">
    <property type="entry name" value="CC/Se_fam"/>
</dbReference>
<evidence type="ECO:0000313" key="1">
    <source>
        <dbReference type="EMBL" id="TRM11654.1"/>
    </source>
</evidence>
<organism evidence="1 2">
    <name type="scientific">Lentibacillus cibarius</name>
    <dbReference type="NCBI Taxonomy" id="2583219"/>
    <lineage>
        <taxon>Bacteria</taxon>
        <taxon>Bacillati</taxon>
        <taxon>Bacillota</taxon>
        <taxon>Bacilli</taxon>
        <taxon>Bacillales</taxon>
        <taxon>Bacillaceae</taxon>
        <taxon>Lentibacillus</taxon>
    </lineage>
</organism>
<reference evidence="1 2" key="1">
    <citation type="submission" date="2019-07" db="EMBL/GenBank/DDBJ databases">
        <title>Genomic analysis of Lentibacillus sp. NKC851-2.</title>
        <authorList>
            <person name="Oh Y.J."/>
        </authorList>
    </citation>
    <scope>NUCLEOTIDE SEQUENCE [LARGE SCALE GENOMIC DNA]</scope>
    <source>
        <strain evidence="1 2">NKC851-2</strain>
    </source>
</reference>
<dbReference type="RefSeq" id="WP_142790760.1">
    <property type="nucleotide sequence ID" value="NZ_VJMZ01000001.1"/>
</dbReference>
<dbReference type="Proteomes" id="UP000319280">
    <property type="component" value="Unassembled WGS sequence"/>
</dbReference>
<dbReference type="EMBL" id="VJMZ01000001">
    <property type="protein sequence ID" value="TRM11654.1"/>
    <property type="molecule type" value="Genomic_DNA"/>
</dbReference>
<evidence type="ECO:0008006" key="3">
    <source>
        <dbReference type="Google" id="ProtNLM"/>
    </source>
</evidence>
<sequence length="95" mass="10979">MTPTISLDEDAKKFIEKKGNILTIFRSDVRSCCFVYEDVGVKYNSPKNVNYQYIEQEGLSIYVQNNLYFKNNHLNVGLSGIGPFKNIYIEGLDRF</sequence>
<evidence type="ECO:0000313" key="2">
    <source>
        <dbReference type="Proteomes" id="UP000319280"/>
    </source>
</evidence>
<dbReference type="NCBIfam" id="NF041239">
    <property type="entry name" value="Moor_selen_rel"/>
    <property type="match status" value="1"/>
</dbReference>
<proteinExistence type="predicted"/>
<name>A0A549YIG2_9BACI</name>
<dbReference type="AlphaFoldDB" id="A0A549YIG2"/>